<dbReference type="GO" id="GO:0005049">
    <property type="term" value="F:nuclear export signal receptor activity"/>
    <property type="evidence" value="ECO:0007669"/>
    <property type="project" value="InterPro"/>
</dbReference>
<dbReference type="InterPro" id="IPR016024">
    <property type="entry name" value="ARM-type_fold"/>
</dbReference>
<gene>
    <name evidence="3" type="ORF">CANINC_001651</name>
</gene>
<dbReference type="InterPro" id="IPR045065">
    <property type="entry name" value="XPO1/5"/>
</dbReference>
<dbReference type="PANTHER" id="PTHR11223:SF3">
    <property type="entry name" value="EXPORTIN-5"/>
    <property type="match status" value="1"/>
</dbReference>
<evidence type="ECO:0000259" key="2">
    <source>
        <dbReference type="Pfam" id="PF19273"/>
    </source>
</evidence>
<accession>A0A4T0X3G1</accession>
<comment type="caution">
    <text evidence="3">The sequence shown here is derived from an EMBL/GenBank/DDBJ whole genome shotgun (WGS) entry which is preliminary data.</text>
</comment>
<keyword evidence="4" id="KW-1185">Reference proteome</keyword>
<dbReference type="GO" id="GO:0003723">
    <property type="term" value="F:RNA binding"/>
    <property type="evidence" value="ECO:0007669"/>
    <property type="project" value="TreeGrafter"/>
</dbReference>
<feature type="domain" description="Exportin-5 C-terminal" evidence="2">
    <location>
        <begin position="354"/>
        <end position="1178"/>
    </location>
</feature>
<proteinExistence type="predicted"/>
<name>A0A4T0X3G1_9ASCO</name>
<organism evidence="3 4">
    <name type="scientific">Pichia inconspicua</name>
    <dbReference type="NCBI Taxonomy" id="52247"/>
    <lineage>
        <taxon>Eukaryota</taxon>
        <taxon>Fungi</taxon>
        <taxon>Dikarya</taxon>
        <taxon>Ascomycota</taxon>
        <taxon>Saccharomycotina</taxon>
        <taxon>Pichiomycetes</taxon>
        <taxon>Pichiales</taxon>
        <taxon>Pichiaceae</taxon>
        <taxon>Pichia</taxon>
    </lineage>
</organism>
<dbReference type="GO" id="GO:0005737">
    <property type="term" value="C:cytoplasm"/>
    <property type="evidence" value="ECO:0007669"/>
    <property type="project" value="TreeGrafter"/>
</dbReference>
<reference evidence="3 4" key="1">
    <citation type="journal article" date="2019" name="Front. Genet.">
        <title>Whole-Genome Sequencing of the Opportunistic Yeast Pathogen Candida inconspicua Uncovers Its Hybrid Origin.</title>
        <authorList>
            <person name="Mixao V."/>
            <person name="Hansen A.P."/>
            <person name="Saus E."/>
            <person name="Boekhout T."/>
            <person name="Lass-Florl C."/>
            <person name="Gabaldon T."/>
        </authorList>
    </citation>
    <scope>NUCLEOTIDE SEQUENCE [LARGE SCALE GENOMIC DNA]</scope>
    <source>
        <strain evidence="3 4">CBS 180</strain>
    </source>
</reference>
<sequence>MSDAINQIINSLDIIYNTSSTNSQRHEAQSFLESIKQLPDSPFWGYQLALIDNNYNNIVRHFALNLLLHSITHNFEEWDGEKRLAVRNWIVELSTKVNLNDPHYIKTKIAFLWTEMAKRCWGECLVSLYDVKNGFTEEEKEQSWVSMDSNLLELWNYSDVTRDLSLLIFKILFEDIYLLDDPIVAKRKTVLASLCPEIVVSEQVLSTKFEPNDTVRMFAASTDGWLIKWCKLLDECIQALSYGDKIGSNNDKSYYINIIIKILEILKNSLFWILPLSLREVNIIGKLFQLLTIDHYEIKLLTIECFDSLYNRPYSNPLDNEWLVQSVFNDASYEIFYNVFKMIQLDPEDIDDDLYRLTKKIVEFLVILSDYMTSKNSIITETTNYTNFYKLLAETTKHPSLSVSSISLQFWCTMLRNDELSDKPDFETVMPQLLETCANGLVNYADCDKDSVPHRFLDVDFDNPTDQLTFLSEYRKLNEDIVRIIVCKKPKDAILWLANKLNTFFSSPLGIESLNNSKLIYKGAGSEAYLYSYAQLNIIEACVRGISRWQIWYKEEDAEEIKQYLTEQIDNLCKLLINLEIKNAVLARKKIQTLVQFTSPLKNVNSTVFLVLEKVIESCTFPYPENATEEEMENIRDLRASSGTELNRLAYLMPESLKNIYNDLEVVIDRILSENDLISHERIAFKSFLLVVSQRSSLEGKEEYFKKIVDPELLAWTDPVTIKGLTDLHWFMERLGIVKIAEYFRSRGVTADTDLFTAEMDDQGRHLKKELKDQWYSVFPIRATRILIQYSIEKLDHSSETYQYLLKLLKPRVIPILPHILQLLYQIQAYHNPANWKNLPDEVQAFVKCTTMERFWHQGISIQSKQSFVDENVKAMHTLRDFADSVGHSIRYTREYAYLMISTLSELEETIYEDVNNAVLLWRALTSEYVGITLHSWRHMINVVVRNVIKNCPTVCFESFMSVFLPMVFSTLNDLLVQRWEIVYEKGLRLDGNESDEQLSEEMLEEHMLRQLTQVVDRMIIDIVGQNSRSNTSRRVEFNRVFILTHMDVFTPFIKLLCSIISFRDTKCAFNALLVLRYLANEMIEQNNPQIDSLIFNELFPSLINILCDKFYADAHSEAAYSFMYLYVGLRSRSEFPFEMLSNKLGGNDKHIKDFEEILSTCSKAREKKNCVLKLFAVVRDDGTGDAFLEERSKMIAGASRSRKKNTEDGLDQGSLGGLFGNGE</sequence>
<evidence type="ECO:0000256" key="1">
    <source>
        <dbReference type="SAM" id="MobiDB-lite"/>
    </source>
</evidence>
<dbReference type="InterPro" id="IPR045478">
    <property type="entry name" value="Exportin-5_C"/>
</dbReference>
<dbReference type="GO" id="GO:0006611">
    <property type="term" value="P:protein export from nucleus"/>
    <property type="evidence" value="ECO:0007669"/>
    <property type="project" value="InterPro"/>
</dbReference>
<dbReference type="GO" id="GO:0006405">
    <property type="term" value="P:RNA export from nucleus"/>
    <property type="evidence" value="ECO:0007669"/>
    <property type="project" value="TreeGrafter"/>
</dbReference>
<dbReference type="PANTHER" id="PTHR11223">
    <property type="entry name" value="EXPORTIN 1/5"/>
    <property type="match status" value="1"/>
</dbReference>
<dbReference type="STRING" id="52247.A0A4T0X3G1"/>
<evidence type="ECO:0000313" key="3">
    <source>
        <dbReference type="EMBL" id="TID29733.1"/>
    </source>
</evidence>
<feature type="region of interest" description="Disordered" evidence="1">
    <location>
        <begin position="1198"/>
        <end position="1224"/>
    </location>
</feature>
<dbReference type="SUPFAM" id="SSF48371">
    <property type="entry name" value="ARM repeat"/>
    <property type="match status" value="1"/>
</dbReference>
<protein>
    <recommendedName>
        <fullName evidence="2">Exportin-5 C-terminal domain-containing protein</fullName>
    </recommendedName>
</protein>
<dbReference type="Proteomes" id="UP000307173">
    <property type="component" value="Unassembled WGS sequence"/>
</dbReference>
<dbReference type="OrthoDB" id="2215036at2759"/>
<dbReference type="Pfam" id="PF19273">
    <property type="entry name" value="Exportin-5"/>
    <property type="match status" value="1"/>
</dbReference>
<dbReference type="EMBL" id="SELW01000262">
    <property type="protein sequence ID" value="TID29733.1"/>
    <property type="molecule type" value="Genomic_DNA"/>
</dbReference>
<feature type="compositionally biased region" description="Gly residues" evidence="1">
    <location>
        <begin position="1215"/>
        <end position="1224"/>
    </location>
</feature>
<dbReference type="AlphaFoldDB" id="A0A4T0X3G1"/>
<dbReference type="InterPro" id="IPR011989">
    <property type="entry name" value="ARM-like"/>
</dbReference>
<dbReference type="Gene3D" id="1.25.10.10">
    <property type="entry name" value="Leucine-rich Repeat Variant"/>
    <property type="match status" value="1"/>
</dbReference>
<dbReference type="GO" id="GO:0042565">
    <property type="term" value="C:RNA nuclear export complex"/>
    <property type="evidence" value="ECO:0007669"/>
    <property type="project" value="TreeGrafter"/>
</dbReference>
<dbReference type="GO" id="GO:0005634">
    <property type="term" value="C:nucleus"/>
    <property type="evidence" value="ECO:0007669"/>
    <property type="project" value="TreeGrafter"/>
</dbReference>
<evidence type="ECO:0000313" key="4">
    <source>
        <dbReference type="Proteomes" id="UP000307173"/>
    </source>
</evidence>